<reference evidence="1" key="1">
    <citation type="submission" date="2015-06" db="EMBL/GenBank/DDBJ databases">
        <authorList>
            <person name="Joergensen T."/>
        </authorList>
    </citation>
    <scope>NUCLEOTIDE SEQUENCE</scope>
    <source>
        <strain evidence="1">RGFK1165</strain>
    </source>
</reference>
<proteinExistence type="predicted"/>
<reference evidence="1" key="2">
    <citation type="submission" date="2015-07" db="EMBL/GenBank/DDBJ databases">
        <title>Plasmids, circular viruses and viroids from rat gut.</title>
        <authorList>
            <person name="Jorgensen T.J."/>
            <person name="Hansen M.A."/>
            <person name="Xu Z."/>
            <person name="Tabak M.A."/>
            <person name="Sorensen S.J."/>
            <person name="Hansen L.H."/>
        </authorList>
    </citation>
    <scope>NUCLEOTIDE SEQUENCE</scope>
    <source>
        <strain evidence="1">RGFK1165</strain>
    </source>
</reference>
<dbReference type="AlphaFoldDB" id="A0A0H5QLF5"/>
<name>A0A0H5QLF5_9ZZZZ</name>
<accession>A0A0H5QLF5</accession>
<organism evidence="1">
    <name type="scientific">uncultured prokaryote</name>
    <dbReference type="NCBI Taxonomy" id="198431"/>
    <lineage>
        <taxon>unclassified sequences</taxon>
        <taxon>environmental samples</taxon>
    </lineage>
</organism>
<evidence type="ECO:0000313" key="1">
    <source>
        <dbReference type="EMBL" id="CRY96602.1"/>
    </source>
</evidence>
<sequence length="210" mass="22689">MTFPRPHLYLTWGGTSWLAAEIWQCGIRWDRPTLPDQATFDALEPHLIEFHQTAGLITSNAQLSWYKLALILENGRYPEDAEAMLNDLDPVVSGASGAVTYPQVACKVTLRTARRRGRGHVGGFYIPCPAMTPNGLGQNEGYAATAAQVAVDLIDSVSATLEAPAVIGSFLGTGRLEPVTAVTVGSVADTQRKRRNALQEVYSTPLPVNP</sequence>
<dbReference type="EMBL" id="LN853742">
    <property type="protein sequence ID" value="CRY96602.1"/>
    <property type="molecule type" value="Genomic_DNA"/>
</dbReference>
<protein>
    <submittedName>
        <fullName evidence="1">Uncharacterized protein</fullName>
    </submittedName>
</protein>